<proteinExistence type="predicted"/>
<feature type="compositionally biased region" description="Basic residues" evidence="2">
    <location>
        <begin position="498"/>
        <end position="508"/>
    </location>
</feature>
<protein>
    <recommendedName>
        <fullName evidence="3">SWIM-type domain-containing protein</fullName>
    </recommendedName>
</protein>
<keyword evidence="1" id="KW-0479">Metal-binding</keyword>
<evidence type="ECO:0000259" key="3">
    <source>
        <dbReference type="PROSITE" id="PS50966"/>
    </source>
</evidence>
<sequence length="508" mass="59076">MSVFLCFYQRESESLLALQIHDLMMMLHSFSLIKIVFKRYFYSNAQCKEFWIKEDGWHDLDELLEWSMKFIAVKIDSENWESTHNRNFALFEFKQIPGFGLSDRRQCKTRPKKKARSALERNSIAPINRQLDNLNQNEVQQEVSSTVLSVNYSIVNVSHQNQLVLASNSAVQDLVENNIQISEKRKHGRPNKSNNESEQPSKRLLIQKYFFNSYSWAAKEKQKSTIGVGCTNGWYESYAKGFPCTNNALEATNTVIKNEGTFREQLPMKEFLNFVGKLVTEWSNDRDPNFTTTKKFINKPEISVRQWTKAFEWCKLGKRIVKLSHNNELIFMFTSTNVSYQATKTTCKGYFEKTEWFSFDDYIKDINSFRFVKFNQEEWESSVCSCPDWDKNLICKHVIGVAYRLKLCEFPGLNLNLEANKKRGRRKQATPALVQRISTGPINPALQSFNYEFPISMAQSINQDPLSNENDNDQDQAESVNNDFQTIVQPTTSSNLAPRKRGRPRKNP</sequence>
<dbReference type="OrthoDB" id="119028at2759"/>
<dbReference type="PROSITE" id="PS50966">
    <property type="entry name" value="ZF_SWIM"/>
    <property type="match status" value="1"/>
</dbReference>
<dbReference type="AlphaFoldDB" id="A0A3M7SQN2"/>
<accession>A0A3M7SQN2</accession>
<evidence type="ECO:0000313" key="4">
    <source>
        <dbReference type="EMBL" id="RNA38046.1"/>
    </source>
</evidence>
<dbReference type="EMBL" id="REGN01000929">
    <property type="protein sequence ID" value="RNA38046.1"/>
    <property type="molecule type" value="Genomic_DNA"/>
</dbReference>
<keyword evidence="1" id="KW-0862">Zinc</keyword>
<evidence type="ECO:0000256" key="2">
    <source>
        <dbReference type="SAM" id="MobiDB-lite"/>
    </source>
</evidence>
<dbReference type="Proteomes" id="UP000276133">
    <property type="component" value="Unassembled WGS sequence"/>
</dbReference>
<dbReference type="GO" id="GO:0008270">
    <property type="term" value="F:zinc ion binding"/>
    <property type="evidence" value="ECO:0007669"/>
    <property type="project" value="UniProtKB-KW"/>
</dbReference>
<dbReference type="Pfam" id="PF04434">
    <property type="entry name" value="SWIM"/>
    <property type="match status" value="1"/>
</dbReference>
<feature type="compositionally biased region" description="Polar residues" evidence="2">
    <location>
        <begin position="477"/>
        <end position="496"/>
    </location>
</feature>
<name>A0A3M7SQN2_BRAPC</name>
<organism evidence="4 5">
    <name type="scientific">Brachionus plicatilis</name>
    <name type="common">Marine rotifer</name>
    <name type="synonym">Brachionus muelleri</name>
    <dbReference type="NCBI Taxonomy" id="10195"/>
    <lineage>
        <taxon>Eukaryota</taxon>
        <taxon>Metazoa</taxon>
        <taxon>Spiralia</taxon>
        <taxon>Gnathifera</taxon>
        <taxon>Rotifera</taxon>
        <taxon>Eurotatoria</taxon>
        <taxon>Monogononta</taxon>
        <taxon>Pseudotrocha</taxon>
        <taxon>Ploima</taxon>
        <taxon>Brachionidae</taxon>
        <taxon>Brachionus</taxon>
    </lineage>
</organism>
<feature type="domain" description="SWIM-type" evidence="3">
    <location>
        <begin position="369"/>
        <end position="406"/>
    </location>
</feature>
<keyword evidence="5" id="KW-1185">Reference proteome</keyword>
<feature type="region of interest" description="Disordered" evidence="2">
    <location>
        <begin position="462"/>
        <end position="508"/>
    </location>
</feature>
<evidence type="ECO:0000313" key="5">
    <source>
        <dbReference type="Proteomes" id="UP000276133"/>
    </source>
</evidence>
<evidence type="ECO:0000256" key="1">
    <source>
        <dbReference type="PROSITE-ProRule" id="PRU00325"/>
    </source>
</evidence>
<feature type="region of interest" description="Disordered" evidence="2">
    <location>
        <begin position="181"/>
        <end position="200"/>
    </location>
</feature>
<gene>
    <name evidence="4" type="ORF">BpHYR1_033369</name>
</gene>
<comment type="caution">
    <text evidence="4">The sequence shown here is derived from an EMBL/GenBank/DDBJ whole genome shotgun (WGS) entry which is preliminary data.</text>
</comment>
<dbReference type="InterPro" id="IPR007527">
    <property type="entry name" value="Znf_SWIM"/>
</dbReference>
<keyword evidence="1" id="KW-0863">Zinc-finger</keyword>
<reference evidence="4 5" key="1">
    <citation type="journal article" date="2018" name="Sci. Rep.">
        <title>Genomic signatures of local adaptation to the degree of environmental predictability in rotifers.</title>
        <authorList>
            <person name="Franch-Gras L."/>
            <person name="Hahn C."/>
            <person name="Garcia-Roger E.M."/>
            <person name="Carmona M.J."/>
            <person name="Serra M."/>
            <person name="Gomez A."/>
        </authorList>
    </citation>
    <scope>NUCLEOTIDE SEQUENCE [LARGE SCALE GENOMIC DNA]</scope>
    <source>
        <strain evidence="4">HYR1</strain>
    </source>
</reference>